<dbReference type="EMBL" id="CP013691">
    <property type="protein sequence ID" value="ALU28452.1"/>
    <property type="molecule type" value="Genomic_DNA"/>
</dbReference>
<dbReference type="RefSeq" id="WP_058700097.1">
    <property type="nucleotide sequence ID" value="NZ_CP013691.1"/>
</dbReference>
<geneLocation type="plasmid" evidence="1 2">
    <name>p63039</name>
</geneLocation>
<dbReference type="KEGG" id="mod:AS202_19925"/>
<dbReference type="Proteomes" id="UP000069030">
    <property type="component" value="Plasmid p63039"/>
</dbReference>
<accession>A0AAI8C973</accession>
<evidence type="ECO:0000313" key="1">
    <source>
        <dbReference type="EMBL" id="ALU28452.1"/>
    </source>
</evidence>
<name>A0AAI8C973_9FLAO</name>
<reference evidence="2" key="1">
    <citation type="journal article" date="2016" name="J. Zhejiang Univ. Sci. B">
        <title>Antibiotic resistance mechanisms of Myroides sp.</title>
        <authorList>
            <person name="Hu S."/>
            <person name="Yuan S."/>
            <person name="Qu H."/>
            <person name="Jiang T."/>
            <person name="Zhou Y."/>
            <person name="Wang M."/>
            <person name="Ming D."/>
        </authorList>
    </citation>
    <scope>NUCLEOTIDE SEQUENCE [LARGE SCALE GENOMIC DNA]</scope>
    <source>
        <strain evidence="2">PR63039</strain>
    </source>
</reference>
<evidence type="ECO:0000313" key="2">
    <source>
        <dbReference type="Proteomes" id="UP000069030"/>
    </source>
</evidence>
<dbReference type="AlphaFoldDB" id="A0AAI8C973"/>
<protein>
    <submittedName>
        <fullName evidence="1">Uncharacterized protein</fullName>
    </submittedName>
</protein>
<organism evidence="1 2">
    <name type="scientific">Myroides odoratimimus</name>
    <dbReference type="NCBI Taxonomy" id="76832"/>
    <lineage>
        <taxon>Bacteria</taxon>
        <taxon>Pseudomonadati</taxon>
        <taxon>Bacteroidota</taxon>
        <taxon>Flavobacteriia</taxon>
        <taxon>Flavobacteriales</taxon>
        <taxon>Flavobacteriaceae</taxon>
        <taxon>Myroides</taxon>
    </lineage>
</organism>
<keyword evidence="1" id="KW-0614">Plasmid</keyword>
<gene>
    <name evidence="1" type="ORF">AS202_19925</name>
</gene>
<proteinExistence type="predicted"/>
<sequence>MEDILNLNPLKNSFKEFYEIAEKRRLFFDNSQEIWRKSKEGEEYDLQTSVLTQTLETFKDLLTFLEDWNVNE</sequence>